<dbReference type="InterPro" id="IPR005829">
    <property type="entry name" value="Sugar_transporter_CS"/>
</dbReference>
<dbReference type="PANTHER" id="PTHR48022:SF47">
    <property type="entry name" value="MAJOR FACILITATOR SUPERFAMILY (MFS) PROFILE DOMAIN-CONTAINING PROTEIN"/>
    <property type="match status" value="1"/>
</dbReference>
<organism evidence="10 11">
    <name type="scientific">Paraphoma chrysanthemicola</name>
    <dbReference type="NCBI Taxonomy" id="798071"/>
    <lineage>
        <taxon>Eukaryota</taxon>
        <taxon>Fungi</taxon>
        <taxon>Dikarya</taxon>
        <taxon>Ascomycota</taxon>
        <taxon>Pezizomycotina</taxon>
        <taxon>Dothideomycetes</taxon>
        <taxon>Pleosporomycetidae</taxon>
        <taxon>Pleosporales</taxon>
        <taxon>Pleosporineae</taxon>
        <taxon>Phaeosphaeriaceae</taxon>
        <taxon>Paraphoma</taxon>
    </lineage>
</organism>
<dbReference type="OrthoDB" id="4142200at2759"/>
<dbReference type="AlphaFoldDB" id="A0A8K0W5G9"/>
<evidence type="ECO:0000313" key="11">
    <source>
        <dbReference type="Proteomes" id="UP000813461"/>
    </source>
</evidence>
<dbReference type="NCBIfam" id="TIGR00879">
    <property type="entry name" value="SP"/>
    <property type="match status" value="1"/>
</dbReference>
<dbReference type="InterPro" id="IPR050360">
    <property type="entry name" value="MFS_Sugar_Transporters"/>
</dbReference>
<evidence type="ECO:0000256" key="5">
    <source>
        <dbReference type="ARBA" id="ARBA00022989"/>
    </source>
</evidence>
<evidence type="ECO:0000256" key="1">
    <source>
        <dbReference type="ARBA" id="ARBA00004141"/>
    </source>
</evidence>
<dbReference type="PROSITE" id="PS00216">
    <property type="entry name" value="SUGAR_TRANSPORT_1"/>
    <property type="match status" value="2"/>
</dbReference>
<dbReference type="SUPFAM" id="SSF103473">
    <property type="entry name" value="MFS general substrate transporter"/>
    <property type="match status" value="1"/>
</dbReference>
<comment type="subcellular location">
    <subcellularLocation>
        <location evidence="1">Membrane</location>
        <topology evidence="1">Multi-pass membrane protein</topology>
    </subcellularLocation>
</comment>
<evidence type="ECO:0000313" key="10">
    <source>
        <dbReference type="EMBL" id="KAH7095904.1"/>
    </source>
</evidence>
<dbReference type="GO" id="GO:0005351">
    <property type="term" value="F:carbohydrate:proton symporter activity"/>
    <property type="evidence" value="ECO:0007669"/>
    <property type="project" value="TreeGrafter"/>
</dbReference>
<reference evidence="10" key="1">
    <citation type="journal article" date="2021" name="Nat. Commun.">
        <title>Genetic determinants of endophytism in the Arabidopsis root mycobiome.</title>
        <authorList>
            <person name="Mesny F."/>
            <person name="Miyauchi S."/>
            <person name="Thiergart T."/>
            <person name="Pickel B."/>
            <person name="Atanasova L."/>
            <person name="Karlsson M."/>
            <person name="Huettel B."/>
            <person name="Barry K.W."/>
            <person name="Haridas S."/>
            <person name="Chen C."/>
            <person name="Bauer D."/>
            <person name="Andreopoulos W."/>
            <person name="Pangilinan J."/>
            <person name="LaButti K."/>
            <person name="Riley R."/>
            <person name="Lipzen A."/>
            <person name="Clum A."/>
            <person name="Drula E."/>
            <person name="Henrissat B."/>
            <person name="Kohler A."/>
            <person name="Grigoriev I.V."/>
            <person name="Martin F.M."/>
            <person name="Hacquard S."/>
        </authorList>
    </citation>
    <scope>NUCLEOTIDE SEQUENCE</scope>
    <source>
        <strain evidence="10">MPI-SDFR-AT-0120</strain>
    </source>
</reference>
<evidence type="ECO:0000256" key="2">
    <source>
        <dbReference type="ARBA" id="ARBA00010992"/>
    </source>
</evidence>
<proteinExistence type="inferred from homology"/>
<feature type="transmembrane region" description="Helical" evidence="8">
    <location>
        <begin position="12"/>
        <end position="37"/>
    </location>
</feature>
<dbReference type="PRINTS" id="PR00171">
    <property type="entry name" value="SUGRTRNSPORT"/>
</dbReference>
<evidence type="ECO:0000259" key="9">
    <source>
        <dbReference type="PROSITE" id="PS50850"/>
    </source>
</evidence>
<dbReference type="EMBL" id="JAGMVJ010000001">
    <property type="protein sequence ID" value="KAH7095904.1"/>
    <property type="molecule type" value="Genomic_DNA"/>
</dbReference>
<name>A0A8K0W5G9_9PLEO</name>
<dbReference type="FunFam" id="1.20.1250.20:FF:000026">
    <property type="entry name" value="MFS quinate transporter QutD"/>
    <property type="match status" value="1"/>
</dbReference>
<dbReference type="GO" id="GO:0016020">
    <property type="term" value="C:membrane"/>
    <property type="evidence" value="ECO:0007669"/>
    <property type="project" value="UniProtKB-SubCell"/>
</dbReference>
<comment type="caution">
    <text evidence="10">The sequence shown here is derived from an EMBL/GenBank/DDBJ whole genome shotgun (WGS) entry which is preliminary data.</text>
</comment>
<evidence type="ECO:0000256" key="7">
    <source>
        <dbReference type="RuleBase" id="RU003346"/>
    </source>
</evidence>
<evidence type="ECO:0000256" key="8">
    <source>
        <dbReference type="SAM" id="Phobius"/>
    </source>
</evidence>
<dbReference type="Proteomes" id="UP000813461">
    <property type="component" value="Unassembled WGS sequence"/>
</dbReference>
<dbReference type="InterPro" id="IPR003663">
    <property type="entry name" value="Sugar/inositol_transpt"/>
</dbReference>
<dbReference type="PROSITE" id="PS50850">
    <property type="entry name" value="MFS"/>
    <property type="match status" value="1"/>
</dbReference>
<keyword evidence="6 8" id="KW-0472">Membrane</keyword>
<dbReference type="InterPro" id="IPR005828">
    <property type="entry name" value="MFS_sugar_transport-like"/>
</dbReference>
<evidence type="ECO:0000256" key="6">
    <source>
        <dbReference type="ARBA" id="ARBA00023136"/>
    </source>
</evidence>
<feature type="domain" description="Major facilitator superfamily (MFS) profile" evidence="9">
    <location>
        <begin position="14"/>
        <end position="465"/>
    </location>
</feature>
<feature type="transmembrane region" description="Helical" evidence="8">
    <location>
        <begin position="179"/>
        <end position="196"/>
    </location>
</feature>
<feature type="transmembrane region" description="Helical" evidence="8">
    <location>
        <begin position="49"/>
        <end position="71"/>
    </location>
</feature>
<feature type="transmembrane region" description="Helical" evidence="8">
    <location>
        <begin position="412"/>
        <end position="432"/>
    </location>
</feature>
<evidence type="ECO:0000256" key="3">
    <source>
        <dbReference type="ARBA" id="ARBA00022448"/>
    </source>
</evidence>
<feature type="transmembrane region" description="Helical" evidence="8">
    <location>
        <begin position="438"/>
        <end position="459"/>
    </location>
</feature>
<keyword evidence="5 8" id="KW-1133">Transmembrane helix</keyword>
<dbReference type="Pfam" id="PF00083">
    <property type="entry name" value="Sugar_tr"/>
    <property type="match status" value="1"/>
</dbReference>
<evidence type="ECO:0000256" key="4">
    <source>
        <dbReference type="ARBA" id="ARBA00022692"/>
    </source>
</evidence>
<protein>
    <submittedName>
        <fullName evidence="10">General substrate transporter</fullName>
    </submittedName>
</protein>
<sequence length="531" mass="58626">MFEKLPKIYNVYFLAMVATMGGMLFGFDISSMSAIIGTPQYLNYFDNPAGVAQGAIGSALAAGSVVGSVMAGPISDKVGRRDALLYSCSFWLLGTALQVACNGRGMLIAGRVFNGITVGITSSQVPVYLAEIAKHSQRGAIIIIQQLAIEWGILIMYFIGYGCSFIGDDFSTASFRTAWGMQFVPCVFFMIGLPFLPESPRWLAKVDRTEEAIHILAEIQANGNLEDPYVIAEYEEIITVLTAERLAPKGWRKFVYNGMWRRTLAGFSVQAWQQLSGANVMTYYVVYIFYMANLSGNVNLLASGVQYALFIIFSSIMFFFVDKIGRRTLLVWGAITMGFCHFVVGGTLGFHYTYVPDGVNGDANVVMRVTGSPAYTVIAFSYLLIIVYALTLAPICWVYAAEVWSLETRATGMGIAAIGNWLFNFAIGLFIPPAFLNIRWRLFVVFGTLCLAAAIQFWFTYPETCGKTIEEIEVLFSDNGPRAWKTKKGHSRLEEEVGAVTSAQAKDQARESIEKVIQQDRGVHTERTEGV</sequence>
<keyword evidence="3 7" id="KW-0813">Transport</keyword>
<gene>
    <name evidence="10" type="ORF">FB567DRAFT_43166</name>
</gene>
<feature type="transmembrane region" description="Helical" evidence="8">
    <location>
        <begin position="329"/>
        <end position="354"/>
    </location>
</feature>
<dbReference type="InterPro" id="IPR020846">
    <property type="entry name" value="MFS_dom"/>
</dbReference>
<comment type="similarity">
    <text evidence="2 7">Belongs to the major facilitator superfamily. Sugar transporter (TC 2.A.1.1) family.</text>
</comment>
<accession>A0A8K0W5G9</accession>
<dbReference type="PROSITE" id="PS00217">
    <property type="entry name" value="SUGAR_TRANSPORT_2"/>
    <property type="match status" value="1"/>
</dbReference>
<dbReference type="PANTHER" id="PTHR48022">
    <property type="entry name" value="PLASTIDIC GLUCOSE TRANSPORTER 4"/>
    <property type="match status" value="1"/>
</dbReference>
<feature type="transmembrane region" description="Helical" evidence="8">
    <location>
        <begin position="374"/>
        <end position="400"/>
    </location>
</feature>
<feature type="transmembrane region" description="Helical" evidence="8">
    <location>
        <begin position="271"/>
        <end position="292"/>
    </location>
</feature>
<feature type="transmembrane region" description="Helical" evidence="8">
    <location>
        <begin position="304"/>
        <end position="322"/>
    </location>
</feature>
<dbReference type="InterPro" id="IPR036259">
    <property type="entry name" value="MFS_trans_sf"/>
</dbReference>
<feature type="transmembrane region" description="Helical" evidence="8">
    <location>
        <begin position="141"/>
        <end position="159"/>
    </location>
</feature>
<keyword evidence="4 8" id="KW-0812">Transmembrane</keyword>
<keyword evidence="11" id="KW-1185">Reference proteome</keyword>
<dbReference type="Gene3D" id="1.20.1250.20">
    <property type="entry name" value="MFS general substrate transporter like domains"/>
    <property type="match status" value="1"/>
</dbReference>